<feature type="region of interest" description="Disordered" evidence="1">
    <location>
        <begin position="53"/>
        <end position="73"/>
    </location>
</feature>
<gene>
    <name evidence="2" type="ORF">SAOR_12370</name>
</gene>
<accession>A0A423PIP9</accession>
<name>A0A423PIP9_9GAMM</name>
<sequence>MKYLVFLGSARDSTLPKPARLGLRVARACGRHIEARGDGHEIERIDPLDFDFSPASSRISPTADVTCPPPSSP</sequence>
<keyword evidence="3" id="KW-1185">Reference proteome</keyword>
<evidence type="ECO:0000256" key="1">
    <source>
        <dbReference type="SAM" id="MobiDB-lite"/>
    </source>
</evidence>
<organism evidence="2 3">
    <name type="scientific">Salinisphaera orenii MK-B5</name>
    <dbReference type="NCBI Taxonomy" id="856730"/>
    <lineage>
        <taxon>Bacteria</taxon>
        <taxon>Pseudomonadati</taxon>
        <taxon>Pseudomonadota</taxon>
        <taxon>Gammaproteobacteria</taxon>
        <taxon>Salinisphaerales</taxon>
        <taxon>Salinisphaeraceae</taxon>
        <taxon>Salinisphaera</taxon>
    </lineage>
</organism>
<dbReference type="SUPFAM" id="SSF52218">
    <property type="entry name" value="Flavoproteins"/>
    <property type="match status" value="1"/>
</dbReference>
<dbReference type="EMBL" id="AYKH01000034">
    <property type="protein sequence ID" value="ROO25455.1"/>
    <property type="molecule type" value="Genomic_DNA"/>
</dbReference>
<comment type="caution">
    <text evidence="2">The sequence shown here is derived from an EMBL/GenBank/DDBJ whole genome shotgun (WGS) entry which is preliminary data.</text>
</comment>
<reference evidence="2 3" key="1">
    <citation type="submission" date="2013-10" db="EMBL/GenBank/DDBJ databases">
        <title>Salinisphaera orenii MK-B5 Genome Sequencing.</title>
        <authorList>
            <person name="Lai Q."/>
            <person name="Li C."/>
            <person name="Shao Z."/>
        </authorList>
    </citation>
    <scope>NUCLEOTIDE SEQUENCE [LARGE SCALE GENOMIC DNA]</scope>
    <source>
        <strain evidence="2 3">MK-B5</strain>
    </source>
</reference>
<evidence type="ECO:0000313" key="3">
    <source>
        <dbReference type="Proteomes" id="UP000283993"/>
    </source>
</evidence>
<evidence type="ECO:0000313" key="2">
    <source>
        <dbReference type="EMBL" id="ROO25455.1"/>
    </source>
</evidence>
<proteinExistence type="predicted"/>
<dbReference type="Proteomes" id="UP000283993">
    <property type="component" value="Unassembled WGS sequence"/>
</dbReference>
<protein>
    <recommendedName>
        <fullName evidence="4">NADPH-dependent FMN reductase-like domain-containing protein</fullName>
    </recommendedName>
</protein>
<evidence type="ECO:0008006" key="4">
    <source>
        <dbReference type="Google" id="ProtNLM"/>
    </source>
</evidence>
<dbReference type="AlphaFoldDB" id="A0A423PIP9"/>
<dbReference type="InterPro" id="IPR029039">
    <property type="entry name" value="Flavoprotein-like_sf"/>
</dbReference>